<keyword evidence="3" id="KW-1185">Reference proteome</keyword>
<evidence type="ECO:0000313" key="3">
    <source>
        <dbReference type="Proteomes" id="UP000309676"/>
    </source>
</evidence>
<proteinExistence type="predicted"/>
<dbReference type="OrthoDB" id="37447at2"/>
<feature type="transmembrane region" description="Helical" evidence="1">
    <location>
        <begin position="159"/>
        <end position="176"/>
    </location>
</feature>
<comment type="caution">
    <text evidence="2">The sequence shown here is derived from an EMBL/GenBank/DDBJ whole genome shotgun (WGS) entry which is preliminary data.</text>
</comment>
<feature type="transmembrane region" description="Helical" evidence="1">
    <location>
        <begin position="31"/>
        <end position="50"/>
    </location>
</feature>
<keyword evidence="1" id="KW-1133">Transmembrane helix</keyword>
<dbReference type="Proteomes" id="UP000309676">
    <property type="component" value="Unassembled WGS sequence"/>
</dbReference>
<sequence length="196" mass="21503">MIYDGIVIGLIVGLIRGGVFGALRGLSRLKLVAGWVFPALLVFQFVYFYFQGRNEALQQYTGISIMVIYVIGLLFVGLNHKQPGFKTIFVGVFLNFLVMVLNGGAMPVSLEAASTLGSYYADMLQNNDVVYKHAKLMEDTRLPFLGDIIPIVAPYPRQVIISIGDIVMNVGIFMFLQKIMTAEKKGLPSGAVSTQA</sequence>
<evidence type="ECO:0000313" key="2">
    <source>
        <dbReference type="EMBL" id="TLS53630.1"/>
    </source>
</evidence>
<keyword evidence="1" id="KW-0472">Membrane</keyword>
<name>A0A5R9GHF3_9BACL</name>
<dbReference type="AlphaFoldDB" id="A0A5R9GHF3"/>
<evidence type="ECO:0000256" key="1">
    <source>
        <dbReference type="SAM" id="Phobius"/>
    </source>
</evidence>
<dbReference type="InterPro" id="IPR035168">
    <property type="entry name" value="DUF5317"/>
</dbReference>
<organism evidence="2 3">
    <name type="scientific">Paenibacillus antri</name>
    <dbReference type="NCBI Taxonomy" id="2582848"/>
    <lineage>
        <taxon>Bacteria</taxon>
        <taxon>Bacillati</taxon>
        <taxon>Bacillota</taxon>
        <taxon>Bacilli</taxon>
        <taxon>Bacillales</taxon>
        <taxon>Paenibacillaceae</taxon>
        <taxon>Paenibacillus</taxon>
    </lineage>
</organism>
<accession>A0A5R9GHF3</accession>
<protein>
    <recommendedName>
        <fullName evidence="4">DUF5317 domain-containing protein</fullName>
    </recommendedName>
</protein>
<gene>
    <name evidence="2" type="ORF">FE782_04990</name>
</gene>
<dbReference type="Pfam" id="PF17248">
    <property type="entry name" value="DUF5317"/>
    <property type="match status" value="1"/>
</dbReference>
<feature type="transmembrane region" description="Helical" evidence="1">
    <location>
        <begin position="56"/>
        <end position="76"/>
    </location>
</feature>
<dbReference type="EMBL" id="VCIW01000002">
    <property type="protein sequence ID" value="TLS53630.1"/>
    <property type="molecule type" value="Genomic_DNA"/>
</dbReference>
<keyword evidence="1" id="KW-0812">Transmembrane</keyword>
<dbReference type="RefSeq" id="WP_138192948.1">
    <property type="nucleotide sequence ID" value="NZ_VCIW01000002.1"/>
</dbReference>
<reference evidence="2 3" key="1">
    <citation type="submission" date="2019-05" db="EMBL/GenBank/DDBJ databases">
        <authorList>
            <person name="Narsing Rao M.P."/>
            <person name="Li W.J."/>
        </authorList>
    </citation>
    <scope>NUCLEOTIDE SEQUENCE [LARGE SCALE GENOMIC DNA]</scope>
    <source>
        <strain evidence="2 3">SYSU_K30003</strain>
    </source>
</reference>
<evidence type="ECO:0008006" key="4">
    <source>
        <dbReference type="Google" id="ProtNLM"/>
    </source>
</evidence>
<feature type="transmembrane region" description="Helical" evidence="1">
    <location>
        <begin position="88"/>
        <end position="110"/>
    </location>
</feature>
<feature type="transmembrane region" description="Helical" evidence="1">
    <location>
        <begin position="6"/>
        <end position="24"/>
    </location>
</feature>